<protein>
    <submittedName>
        <fullName evidence="2">Uncharacterized protein</fullName>
    </submittedName>
</protein>
<dbReference type="OrthoDB" id="794867at2"/>
<organism evidence="2 3">
    <name type="scientific">Solitalea canadensis (strain ATCC 29591 / DSM 3403 / JCM 21819 / LMG 8368 / NBRC 15130 / NCIMB 12057 / USAM 9D)</name>
    <name type="common">Flexibacter canadensis</name>
    <dbReference type="NCBI Taxonomy" id="929556"/>
    <lineage>
        <taxon>Bacteria</taxon>
        <taxon>Pseudomonadati</taxon>
        <taxon>Bacteroidota</taxon>
        <taxon>Sphingobacteriia</taxon>
        <taxon>Sphingobacteriales</taxon>
        <taxon>Sphingobacteriaceae</taxon>
        <taxon>Solitalea</taxon>
    </lineage>
</organism>
<dbReference type="RefSeq" id="WP_014681339.1">
    <property type="nucleotide sequence ID" value="NC_017770.1"/>
</dbReference>
<evidence type="ECO:0000313" key="2">
    <source>
        <dbReference type="EMBL" id="AFD08113.1"/>
    </source>
</evidence>
<gene>
    <name evidence="2" type="ordered locus">Solca_3100</name>
</gene>
<dbReference type="EMBL" id="CP003349">
    <property type="protein sequence ID" value="AFD08113.1"/>
    <property type="molecule type" value="Genomic_DNA"/>
</dbReference>
<reference evidence="2" key="1">
    <citation type="submission" date="2012-02" db="EMBL/GenBank/DDBJ databases">
        <title>The complete genome of Solitalea canadensis DSM 3403.</title>
        <authorList>
            <consortium name="US DOE Joint Genome Institute (JGI-PGF)"/>
            <person name="Lucas S."/>
            <person name="Copeland A."/>
            <person name="Lapidus A."/>
            <person name="Glavina del Rio T."/>
            <person name="Dalin E."/>
            <person name="Tice H."/>
            <person name="Bruce D."/>
            <person name="Goodwin L."/>
            <person name="Pitluck S."/>
            <person name="Peters L."/>
            <person name="Ovchinnikova G."/>
            <person name="Lu M."/>
            <person name="Kyrpides N."/>
            <person name="Mavromatis K."/>
            <person name="Ivanova N."/>
            <person name="Brettin T."/>
            <person name="Detter J.C."/>
            <person name="Han C."/>
            <person name="Larimer F."/>
            <person name="Land M."/>
            <person name="Hauser L."/>
            <person name="Markowitz V."/>
            <person name="Cheng J.-F."/>
            <person name="Hugenholtz P."/>
            <person name="Woyke T."/>
            <person name="Wu D."/>
            <person name="Spring S."/>
            <person name="Schroeder M."/>
            <person name="Kopitz M."/>
            <person name="Brambilla E."/>
            <person name="Klenk H.-P."/>
            <person name="Eisen J.A."/>
        </authorList>
    </citation>
    <scope>NUCLEOTIDE SEQUENCE</scope>
    <source>
        <strain evidence="2">DSM 3403</strain>
    </source>
</reference>
<dbReference type="HOGENOM" id="CLU_1776215_0_0_10"/>
<evidence type="ECO:0000256" key="1">
    <source>
        <dbReference type="SAM" id="SignalP"/>
    </source>
</evidence>
<dbReference type="Proteomes" id="UP000007590">
    <property type="component" value="Chromosome"/>
</dbReference>
<feature type="signal peptide" evidence="1">
    <location>
        <begin position="1"/>
        <end position="33"/>
    </location>
</feature>
<keyword evidence="1" id="KW-0732">Signal</keyword>
<dbReference type="PROSITE" id="PS51257">
    <property type="entry name" value="PROKAR_LIPOPROTEIN"/>
    <property type="match status" value="1"/>
</dbReference>
<dbReference type="eggNOG" id="ENOG5032XTZ">
    <property type="taxonomic scope" value="Bacteria"/>
</dbReference>
<keyword evidence="3" id="KW-1185">Reference proteome</keyword>
<feature type="chain" id="PRO_5003614649" evidence="1">
    <location>
        <begin position="34"/>
        <end position="146"/>
    </location>
</feature>
<name>H8KWJ5_SOLCM</name>
<dbReference type="STRING" id="929556.Solca_3100"/>
<evidence type="ECO:0000313" key="3">
    <source>
        <dbReference type="Proteomes" id="UP000007590"/>
    </source>
</evidence>
<accession>H8KWJ5</accession>
<proteinExistence type="predicted"/>
<dbReference type="AlphaFoldDB" id="H8KWJ5"/>
<sequence>MLSIQKHYLRKNTLLKFCSLLLIFLSSCSPLIAPYNEHIYRELVSLKVETTTLVGKSNEEYSKHVTEVEDVDKDMNKLYEYMKGLPKNTESASMLKKIIDGDGMWSGIKNHWKTKGQLQPELAGELQKAIGEGFDELIELESKKLK</sequence>
<dbReference type="KEGG" id="scn:Solca_3100"/>